<gene>
    <name evidence="1" type="ORF">QOZ94_001150</name>
</gene>
<evidence type="ECO:0000313" key="2">
    <source>
        <dbReference type="Proteomes" id="UP001241747"/>
    </source>
</evidence>
<evidence type="ECO:0008006" key="3">
    <source>
        <dbReference type="Google" id="ProtNLM"/>
    </source>
</evidence>
<sequence length="346" mass="39472">MNFRSPNQKARAKSLILKWFDENSQPPEMRGKLASGVDRFVDEIANRDSWSECMTILLGDHLAPHFHASGQGWRVAPCQKGLAVSTVVPGWGFGWRTAFRDEYVYDMLSWLGHYARQYIHRSHVAKVLMIAWERDRAVLHPFGSEAHSRRNGAVTPPVLPKNALSTAVEDSVNRWGRVEPAPRSRSRWTRRNTFDPAVHQAVFHFLRGQSLLSSGFELEALVAFDCVLQSLQTIGWSSVVGDPRRSRSDLIATLGLRQNDAQLAEHVYFLRNEFAAHAGGWRWWDTGEYVDDEFMERASDMALRVLNHAADAEPATRRINPEPDNWSDWLMDSFPLLFSAIWFRAG</sequence>
<accession>A0ABU0LB63</accession>
<evidence type="ECO:0000313" key="1">
    <source>
        <dbReference type="EMBL" id="MDQ0504376.1"/>
    </source>
</evidence>
<dbReference type="Proteomes" id="UP001241747">
    <property type="component" value="Unassembled WGS sequence"/>
</dbReference>
<keyword evidence="2" id="KW-1185">Reference proteome</keyword>
<proteinExistence type="predicted"/>
<dbReference type="RefSeq" id="WP_237347370.1">
    <property type="nucleotide sequence ID" value="NZ_JABWGX010000033.1"/>
</dbReference>
<comment type="caution">
    <text evidence="1">The sequence shown here is derived from an EMBL/GenBank/DDBJ whole genome shotgun (WGS) entry which is preliminary data.</text>
</comment>
<organism evidence="1 2">
    <name type="scientific">Xanthobacter agilis</name>
    <dbReference type="NCBI Taxonomy" id="47492"/>
    <lineage>
        <taxon>Bacteria</taxon>
        <taxon>Pseudomonadati</taxon>
        <taxon>Pseudomonadota</taxon>
        <taxon>Alphaproteobacteria</taxon>
        <taxon>Hyphomicrobiales</taxon>
        <taxon>Xanthobacteraceae</taxon>
        <taxon>Xanthobacter</taxon>
    </lineage>
</organism>
<reference evidence="1 2" key="1">
    <citation type="submission" date="2023-07" db="EMBL/GenBank/DDBJ databases">
        <title>Genomic Encyclopedia of Type Strains, Phase IV (KMG-IV): sequencing the most valuable type-strain genomes for metagenomic binning, comparative biology and taxonomic classification.</title>
        <authorList>
            <person name="Goeker M."/>
        </authorList>
    </citation>
    <scope>NUCLEOTIDE SEQUENCE [LARGE SCALE GENOMIC DNA]</scope>
    <source>
        <strain evidence="1 2">DSM 3770</strain>
    </source>
</reference>
<protein>
    <recommendedName>
        <fullName evidence="3">Apea-like HEPN domain-containing protein</fullName>
    </recommendedName>
</protein>
<name>A0ABU0LB63_XANAG</name>
<dbReference type="EMBL" id="JAUSVY010000002">
    <property type="protein sequence ID" value="MDQ0504376.1"/>
    <property type="molecule type" value="Genomic_DNA"/>
</dbReference>